<organism evidence="3 4">
    <name type="scientific">Pyrus ussuriensis x Pyrus communis</name>
    <dbReference type="NCBI Taxonomy" id="2448454"/>
    <lineage>
        <taxon>Eukaryota</taxon>
        <taxon>Viridiplantae</taxon>
        <taxon>Streptophyta</taxon>
        <taxon>Embryophyta</taxon>
        <taxon>Tracheophyta</taxon>
        <taxon>Spermatophyta</taxon>
        <taxon>Magnoliopsida</taxon>
        <taxon>eudicotyledons</taxon>
        <taxon>Gunneridae</taxon>
        <taxon>Pentapetalae</taxon>
        <taxon>rosids</taxon>
        <taxon>fabids</taxon>
        <taxon>Rosales</taxon>
        <taxon>Rosaceae</taxon>
        <taxon>Amygdaloideae</taxon>
        <taxon>Maleae</taxon>
        <taxon>Pyrus</taxon>
    </lineage>
</organism>
<sequence length="137" mass="15654">MAKKGASSSNPLAKWNAHNISIFCDVCIREVETGHRPVQLNNKWDALKNEWKLWRELVGKETSLGWNSSKGTVDASEEWRNNKIHNMEDCKKKKDISPKMEEKLDTMFSNIVATGEHAQAPSSRVLPQETRGIYRTN</sequence>
<feature type="domain" description="Myb/SANT-like" evidence="2">
    <location>
        <begin position="39"/>
        <end position="79"/>
    </location>
</feature>
<dbReference type="AlphaFoldDB" id="A0A5N5H4B7"/>
<reference evidence="3 4" key="2">
    <citation type="submission" date="2019-11" db="EMBL/GenBank/DDBJ databases">
        <title>A de novo genome assembly of a pear dwarfing rootstock.</title>
        <authorList>
            <person name="Wang F."/>
            <person name="Wang J."/>
            <person name="Li S."/>
            <person name="Zhang Y."/>
            <person name="Fang M."/>
            <person name="Ma L."/>
            <person name="Zhao Y."/>
            <person name="Jiang S."/>
        </authorList>
    </citation>
    <scope>NUCLEOTIDE SEQUENCE [LARGE SCALE GENOMIC DNA]</scope>
    <source>
        <strain evidence="3">S2</strain>
        <tissue evidence="3">Leaf</tissue>
    </source>
</reference>
<dbReference type="PANTHER" id="PTHR31704:SF37">
    <property type="entry name" value="HEAT SHOCK PROTEIN"/>
    <property type="match status" value="1"/>
</dbReference>
<evidence type="ECO:0000259" key="2">
    <source>
        <dbReference type="Pfam" id="PF12776"/>
    </source>
</evidence>
<dbReference type="InterPro" id="IPR024752">
    <property type="entry name" value="Myb/SANT-like_dom"/>
</dbReference>
<comment type="caution">
    <text evidence="3">The sequence shown here is derived from an EMBL/GenBank/DDBJ whole genome shotgun (WGS) entry which is preliminary data.</text>
</comment>
<protein>
    <recommendedName>
        <fullName evidence="2">Myb/SANT-like domain-containing protein</fullName>
    </recommendedName>
</protein>
<evidence type="ECO:0000313" key="4">
    <source>
        <dbReference type="Proteomes" id="UP000327157"/>
    </source>
</evidence>
<dbReference type="Pfam" id="PF12776">
    <property type="entry name" value="Myb_DNA-bind_3"/>
    <property type="match status" value="1"/>
</dbReference>
<dbReference type="Proteomes" id="UP000327157">
    <property type="component" value="Unassembled WGS sequence"/>
</dbReference>
<reference evidence="3 4" key="1">
    <citation type="submission" date="2019-09" db="EMBL/GenBank/DDBJ databases">
        <authorList>
            <person name="Ou C."/>
        </authorList>
    </citation>
    <scope>NUCLEOTIDE SEQUENCE [LARGE SCALE GENOMIC DNA]</scope>
    <source>
        <strain evidence="3">S2</strain>
        <tissue evidence="3">Leaf</tissue>
    </source>
</reference>
<evidence type="ECO:0000313" key="3">
    <source>
        <dbReference type="EMBL" id="KAB2620190.1"/>
    </source>
</evidence>
<feature type="region of interest" description="Disordered" evidence="1">
    <location>
        <begin position="116"/>
        <end position="137"/>
    </location>
</feature>
<dbReference type="PANTHER" id="PTHR31704">
    <property type="entry name" value="MYB/SANT-LIKE DNA-BINDING DOMAIN PROTEIN-RELATED"/>
    <property type="match status" value="1"/>
</dbReference>
<name>A0A5N5H4B7_9ROSA</name>
<dbReference type="OrthoDB" id="1676438at2759"/>
<accession>A0A5N5H4B7</accession>
<dbReference type="EMBL" id="SMOL01000353">
    <property type="protein sequence ID" value="KAB2620190.1"/>
    <property type="molecule type" value="Genomic_DNA"/>
</dbReference>
<proteinExistence type="predicted"/>
<gene>
    <name evidence="3" type="ORF">D8674_039606</name>
</gene>
<keyword evidence="4" id="KW-1185">Reference proteome</keyword>
<evidence type="ECO:0000256" key="1">
    <source>
        <dbReference type="SAM" id="MobiDB-lite"/>
    </source>
</evidence>